<evidence type="ECO:0000313" key="1">
    <source>
        <dbReference type="EMBL" id="SUZ88750.1"/>
    </source>
</evidence>
<protein>
    <submittedName>
        <fullName evidence="1">Uncharacterized protein</fullName>
    </submittedName>
</protein>
<gene>
    <name evidence="1" type="ORF">METZ01_LOCUS41604</name>
</gene>
<dbReference type="EMBL" id="UINC01001785">
    <property type="protein sequence ID" value="SUZ88750.1"/>
    <property type="molecule type" value="Genomic_DNA"/>
</dbReference>
<name>A0A381RAT7_9ZZZZ</name>
<proteinExistence type="predicted"/>
<organism evidence="1">
    <name type="scientific">marine metagenome</name>
    <dbReference type="NCBI Taxonomy" id="408172"/>
    <lineage>
        <taxon>unclassified sequences</taxon>
        <taxon>metagenomes</taxon>
        <taxon>ecological metagenomes</taxon>
    </lineage>
</organism>
<dbReference type="AlphaFoldDB" id="A0A381RAT7"/>
<accession>A0A381RAT7</accession>
<reference evidence="1" key="1">
    <citation type="submission" date="2018-05" db="EMBL/GenBank/DDBJ databases">
        <authorList>
            <person name="Lanie J.A."/>
            <person name="Ng W.-L."/>
            <person name="Kazmierczak K.M."/>
            <person name="Andrzejewski T.M."/>
            <person name="Davidsen T.M."/>
            <person name="Wayne K.J."/>
            <person name="Tettelin H."/>
            <person name="Glass J.I."/>
            <person name="Rusch D."/>
            <person name="Podicherti R."/>
            <person name="Tsui H.-C.T."/>
            <person name="Winkler M.E."/>
        </authorList>
    </citation>
    <scope>NUCLEOTIDE SEQUENCE</scope>
</reference>
<sequence>MEAISVKGVKSDGTVSATTMGTATLVWCANSHATTAVVLTLDGSVTNGSGNSGTLSVPPHFALLVRKAPLDTIASAGGTASLTAVAYNAAPGISRDS</sequence>